<sequence length="528" mass="56330">MITRQPTTTGALFVKQSTSTGERTPWADTRQAGRHWSATAGRSRAMRWALISLAMGLVVLLGIGGLGIYRLQQNLMTSPLNLGDEQTVDDGPMDILIMGSDTRRGVGNEQYGEVEEGNGDGRSDVMMLLQISENRDNVTVVSFQRDLIVDIPECTDPTNGKVYEAVDDAMLNTAAENGGPGCTVATINKMTGLNIDHFMLADFNAVTELSSTVGGVEVCVNQAVDDPKSGLDLPAGVSAIEGDQALAFLRSRAAFGDGGDESRIRSQQQFMASLARKVKEEGTLTNPGKLYEIADVMTSNLHVDEQLGNITRIVSIAGMMSGVDLSNVVFVTAPSEVYPLDPNRLQLDKPRAEELFQILREDGSLTDQQAVTGEATDTASPNDSASPADSGESTQPAEQSSDDPSVLLFTPGDIPIEVVDASETNGRAKELMKVLEDADYTQTTQGEDSSEVLPGTQILYGPGWQSAAQQVADELGIPQAQLVPAGDPETTVQLVIGQDFTEGDRMSMDSAVPEGLSGQTAEQFTCQQ</sequence>
<feature type="compositionally biased region" description="Low complexity" evidence="2">
    <location>
        <begin position="379"/>
        <end position="390"/>
    </location>
</feature>
<dbReference type="PANTHER" id="PTHR33392:SF6">
    <property type="entry name" value="POLYISOPRENYL-TEICHOIC ACID--PEPTIDOGLYCAN TEICHOIC ACID TRANSFERASE TAGU"/>
    <property type="match status" value="1"/>
</dbReference>
<reference evidence="6 7" key="1">
    <citation type="submission" date="2020-02" db="EMBL/GenBank/DDBJ databases">
        <authorList>
            <person name="Sun Q."/>
        </authorList>
    </citation>
    <scope>NUCLEOTIDE SEQUENCE [LARGE SCALE GENOMIC DNA]</scope>
    <source>
        <strain evidence="6 7">YIM 13062</strain>
    </source>
</reference>
<keyword evidence="3" id="KW-0472">Membrane</keyword>
<feature type="region of interest" description="Disordered" evidence="2">
    <location>
        <begin position="509"/>
        <end position="528"/>
    </location>
</feature>
<dbReference type="AlphaFoldDB" id="A0A846TP86"/>
<dbReference type="NCBIfam" id="TIGR00350">
    <property type="entry name" value="lytR_cpsA_psr"/>
    <property type="match status" value="1"/>
</dbReference>
<feature type="domain" description="Cell envelope-related transcriptional attenuator" evidence="4">
    <location>
        <begin position="122"/>
        <end position="279"/>
    </location>
</feature>
<dbReference type="InterPro" id="IPR027381">
    <property type="entry name" value="LytR/CpsA/Psr_C"/>
</dbReference>
<evidence type="ECO:0000313" key="6">
    <source>
        <dbReference type="EMBL" id="NKE08760.1"/>
    </source>
</evidence>
<feature type="compositionally biased region" description="Polar residues" evidence="2">
    <location>
        <begin position="1"/>
        <end position="22"/>
    </location>
</feature>
<keyword evidence="3" id="KW-1133">Transmembrane helix</keyword>
<dbReference type="Pfam" id="PF03816">
    <property type="entry name" value="LytR_cpsA_psr"/>
    <property type="match status" value="1"/>
</dbReference>
<organism evidence="6 7">
    <name type="scientific">Kocuria subflava</name>
    <dbReference type="NCBI Taxonomy" id="1736139"/>
    <lineage>
        <taxon>Bacteria</taxon>
        <taxon>Bacillati</taxon>
        <taxon>Actinomycetota</taxon>
        <taxon>Actinomycetes</taxon>
        <taxon>Micrococcales</taxon>
        <taxon>Micrococcaceae</taxon>
        <taxon>Kocuria</taxon>
    </lineage>
</organism>
<feature type="transmembrane region" description="Helical" evidence="3">
    <location>
        <begin position="48"/>
        <end position="69"/>
    </location>
</feature>
<evidence type="ECO:0000256" key="1">
    <source>
        <dbReference type="ARBA" id="ARBA00006068"/>
    </source>
</evidence>
<evidence type="ECO:0000259" key="4">
    <source>
        <dbReference type="Pfam" id="PF03816"/>
    </source>
</evidence>
<keyword evidence="7" id="KW-1185">Reference proteome</keyword>
<dbReference type="Gene3D" id="3.30.70.2390">
    <property type="match status" value="1"/>
</dbReference>
<proteinExistence type="inferred from homology"/>
<dbReference type="InterPro" id="IPR004474">
    <property type="entry name" value="LytR_CpsA_psr"/>
</dbReference>
<accession>A0A846TP86</accession>
<feature type="domain" description="LytR/CpsA/Psr regulator C-terminal" evidence="5">
    <location>
        <begin position="413"/>
        <end position="500"/>
    </location>
</feature>
<feature type="compositionally biased region" description="Polar residues" evidence="2">
    <location>
        <begin position="517"/>
        <end position="528"/>
    </location>
</feature>
<dbReference type="Pfam" id="PF13399">
    <property type="entry name" value="LytR_C"/>
    <property type="match status" value="1"/>
</dbReference>
<comment type="caution">
    <text evidence="6">The sequence shown here is derived from an EMBL/GenBank/DDBJ whole genome shotgun (WGS) entry which is preliminary data.</text>
</comment>
<keyword evidence="3" id="KW-0812">Transmembrane</keyword>
<dbReference type="EMBL" id="JAAVUN010000002">
    <property type="protein sequence ID" value="NKE08760.1"/>
    <property type="molecule type" value="Genomic_DNA"/>
</dbReference>
<feature type="compositionally biased region" description="Polar residues" evidence="2">
    <location>
        <begin position="391"/>
        <end position="403"/>
    </location>
</feature>
<feature type="region of interest" description="Disordered" evidence="2">
    <location>
        <begin position="1"/>
        <end position="33"/>
    </location>
</feature>
<name>A0A846TP86_9MICC</name>
<gene>
    <name evidence="6" type="ORF">GTW58_02105</name>
</gene>
<dbReference type="Gene3D" id="3.40.630.190">
    <property type="entry name" value="LCP protein"/>
    <property type="match status" value="1"/>
</dbReference>
<dbReference type="Proteomes" id="UP000521379">
    <property type="component" value="Unassembled WGS sequence"/>
</dbReference>
<dbReference type="PANTHER" id="PTHR33392">
    <property type="entry name" value="POLYISOPRENYL-TEICHOIC ACID--PEPTIDOGLYCAN TEICHOIC ACID TRANSFERASE TAGU"/>
    <property type="match status" value="1"/>
</dbReference>
<feature type="region of interest" description="Disordered" evidence="2">
    <location>
        <begin position="373"/>
        <end position="410"/>
    </location>
</feature>
<comment type="similarity">
    <text evidence="1">Belongs to the LytR/CpsA/Psr (LCP) family.</text>
</comment>
<evidence type="ECO:0000259" key="5">
    <source>
        <dbReference type="Pfam" id="PF13399"/>
    </source>
</evidence>
<evidence type="ECO:0000256" key="3">
    <source>
        <dbReference type="SAM" id="Phobius"/>
    </source>
</evidence>
<evidence type="ECO:0000256" key="2">
    <source>
        <dbReference type="SAM" id="MobiDB-lite"/>
    </source>
</evidence>
<evidence type="ECO:0000313" key="7">
    <source>
        <dbReference type="Proteomes" id="UP000521379"/>
    </source>
</evidence>
<dbReference type="InterPro" id="IPR050922">
    <property type="entry name" value="LytR/CpsA/Psr_CW_biosynth"/>
</dbReference>
<protein>
    <submittedName>
        <fullName evidence="6">LCP family protein</fullName>
    </submittedName>
</protein>